<gene>
    <name evidence="5" type="ORF">WCD58_10365</name>
</gene>
<evidence type="ECO:0000259" key="4">
    <source>
        <dbReference type="Pfam" id="PF11887"/>
    </source>
</evidence>
<dbReference type="Pfam" id="PF02470">
    <property type="entry name" value="MlaD"/>
    <property type="match status" value="1"/>
</dbReference>
<dbReference type="InterPro" id="IPR052336">
    <property type="entry name" value="MlaD_Phospholipid_Transporter"/>
</dbReference>
<comment type="caution">
    <text evidence="5">The sequence shown here is derived from an EMBL/GenBank/DDBJ whole genome shotgun (WGS) entry which is preliminary data.</text>
</comment>
<name>A0ABU8M4N2_9PSEU</name>
<dbReference type="Proteomes" id="UP001369736">
    <property type="component" value="Unassembled WGS sequence"/>
</dbReference>
<protein>
    <submittedName>
        <fullName evidence="5">MCE family protein</fullName>
    </submittedName>
</protein>
<evidence type="ECO:0000256" key="1">
    <source>
        <dbReference type="SAM" id="MobiDB-lite"/>
    </source>
</evidence>
<dbReference type="PANTHER" id="PTHR33371">
    <property type="entry name" value="INTERMEMBRANE PHOSPHOLIPID TRANSPORT SYSTEM BINDING PROTEIN MLAD-RELATED"/>
    <property type="match status" value="1"/>
</dbReference>
<keyword evidence="2" id="KW-0472">Membrane</keyword>
<dbReference type="Pfam" id="PF11887">
    <property type="entry name" value="Mce4_CUP1"/>
    <property type="match status" value="1"/>
</dbReference>
<accession>A0ABU8M4N2</accession>
<feature type="domain" description="Mammalian cell entry C-terminal" evidence="4">
    <location>
        <begin position="137"/>
        <end position="321"/>
    </location>
</feature>
<keyword evidence="6" id="KW-1185">Reference proteome</keyword>
<feature type="domain" description="Mce/MlaD" evidence="3">
    <location>
        <begin position="54"/>
        <end position="132"/>
    </location>
</feature>
<organism evidence="5 6">
    <name type="scientific">Actinomycetospora flava</name>
    <dbReference type="NCBI Taxonomy" id="3129232"/>
    <lineage>
        <taxon>Bacteria</taxon>
        <taxon>Bacillati</taxon>
        <taxon>Actinomycetota</taxon>
        <taxon>Actinomycetes</taxon>
        <taxon>Pseudonocardiales</taxon>
        <taxon>Pseudonocardiaceae</taxon>
        <taxon>Actinomycetospora</taxon>
    </lineage>
</organism>
<dbReference type="RefSeq" id="WP_337702356.1">
    <property type="nucleotide sequence ID" value="NZ_JBBEGM010000003.1"/>
</dbReference>
<evidence type="ECO:0000256" key="2">
    <source>
        <dbReference type="SAM" id="Phobius"/>
    </source>
</evidence>
<reference evidence="5 6" key="1">
    <citation type="submission" date="2024-03" db="EMBL/GenBank/DDBJ databases">
        <title>Actinomycetospora sp. OC33-EN07, a novel actinomycete isolated from wild orchid (Aerides multiflora).</title>
        <authorList>
            <person name="Suriyachadkun C."/>
        </authorList>
    </citation>
    <scope>NUCLEOTIDE SEQUENCE [LARGE SCALE GENOMIC DNA]</scope>
    <source>
        <strain evidence="5 6">OC33-EN07</strain>
    </source>
</reference>
<evidence type="ECO:0000313" key="6">
    <source>
        <dbReference type="Proteomes" id="UP001369736"/>
    </source>
</evidence>
<feature type="region of interest" description="Disordered" evidence="1">
    <location>
        <begin position="399"/>
        <end position="437"/>
    </location>
</feature>
<feature type="transmembrane region" description="Helical" evidence="2">
    <location>
        <begin position="20"/>
        <end position="42"/>
    </location>
</feature>
<dbReference type="PANTHER" id="PTHR33371:SF4">
    <property type="entry name" value="INTERMEMBRANE PHOSPHOLIPID TRANSPORT SYSTEM BINDING PROTEIN MLAD"/>
    <property type="match status" value="1"/>
</dbReference>
<keyword evidence="2" id="KW-1133">Transmembrane helix</keyword>
<sequence length="437" mass="46331">MSARTSLRRTWRRLRRVPGLGRDVLVLVGVAALGVTAAVIILSQLNVVPPWSGYREIKVEVTDAVAVSPGNSQEVRIAGVPVGLIEDAEATDHDTSILTLSIEPGHPIFDNARAVLRPKNPLNEMYVSLAPGGPPGRELGADDVLPATQTQRPVQVEEALGGLDERSRTAMTALISESDEALARAPQALPAGLDATSATLDRLRPVVTALAERRDNIRRLVGTLSRVATAAGRDDARLTSLLDSTQATLATLTRRDDELARTLEQLPGLSEDLRRALASTSTLTDELDPTLDELRAAAPELPSALARFGDTAGSLRDVAGRAAPVVGEARPVLADLRPAVTDLRGTLEDVRPVSRWADDATAQVAPWMYDLQAFFTNTNSVFSVGEPGGRRIGRGHLSLDLTQPDGALPPARAGTNTYRDGESPLGPYPAAGSGGPR</sequence>
<evidence type="ECO:0000259" key="3">
    <source>
        <dbReference type="Pfam" id="PF02470"/>
    </source>
</evidence>
<proteinExistence type="predicted"/>
<evidence type="ECO:0000313" key="5">
    <source>
        <dbReference type="EMBL" id="MEJ2861562.1"/>
    </source>
</evidence>
<dbReference type="InterPro" id="IPR024516">
    <property type="entry name" value="Mce_C"/>
</dbReference>
<dbReference type="InterPro" id="IPR003399">
    <property type="entry name" value="Mce/MlaD"/>
</dbReference>
<dbReference type="EMBL" id="JBBEGM010000003">
    <property type="protein sequence ID" value="MEJ2861562.1"/>
    <property type="molecule type" value="Genomic_DNA"/>
</dbReference>
<keyword evidence="2" id="KW-0812">Transmembrane</keyword>